<accession>A0A3N6V0I8</accession>
<gene>
    <name evidence="2" type="ORF">EB241_10140</name>
</gene>
<evidence type="ECO:0000313" key="3">
    <source>
        <dbReference type="Proteomes" id="UP000279457"/>
    </source>
</evidence>
<sequence>MSGREEKFINNVNCSYVTDYGSIPVGDYWIVKMPSSGLANTLLRELKDIVNHTNHDEWFGLFSARTLSDSVFVNGVQRGQFRLHPLRPDGSGQSWGCITFFNIIDFQQVRRALLRTEQVKVPGSRTGMMAYGKVSVRGNPDYAKCDV</sequence>
<organism evidence="2 3">
    <name type="scientific">Erwinia psidii</name>
    <dbReference type="NCBI Taxonomy" id="69224"/>
    <lineage>
        <taxon>Bacteria</taxon>
        <taxon>Pseudomonadati</taxon>
        <taxon>Pseudomonadota</taxon>
        <taxon>Gammaproteobacteria</taxon>
        <taxon>Enterobacterales</taxon>
        <taxon>Erwiniaceae</taxon>
        <taxon>Erwinia</taxon>
    </lineage>
</organism>
<comment type="caution">
    <text evidence="2">The sequence shown here is derived from an EMBL/GenBank/DDBJ whole genome shotgun (WGS) entry which is preliminary data.</text>
</comment>
<dbReference type="Pfam" id="PF10908">
    <property type="entry name" value="Tlde1_dom"/>
    <property type="match status" value="1"/>
</dbReference>
<dbReference type="AlphaFoldDB" id="A0A3N6V0I8"/>
<keyword evidence="3" id="KW-1185">Reference proteome</keyword>
<dbReference type="InterPro" id="IPR021225">
    <property type="entry name" value="Tlde1_dom"/>
</dbReference>
<evidence type="ECO:0000313" key="2">
    <source>
        <dbReference type="EMBL" id="RQM38575.1"/>
    </source>
</evidence>
<proteinExistence type="predicted"/>
<dbReference type="Proteomes" id="UP000279457">
    <property type="component" value="Unassembled WGS sequence"/>
</dbReference>
<dbReference type="EMBL" id="RHHM01000006">
    <property type="protein sequence ID" value="RQM38575.1"/>
    <property type="molecule type" value="Genomic_DNA"/>
</dbReference>
<reference evidence="2 3" key="1">
    <citation type="submission" date="2018-10" db="EMBL/GenBank/DDBJ databases">
        <title>Draft genome sequence for the type isolate of Erwinia psidii, agent causal of bacterial blight in guava (Psidium guajava) and wilt and die-back of Eucalyptus spp.</title>
        <authorList>
            <person name="Hermenegildo P.S."/>
            <person name="Santos S.A."/>
            <person name="Guimaraes L.M.S."/>
            <person name="Vidigal P.M.P."/>
            <person name="Pereira I.C."/>
            <person name="Badel J.L."/>
            <person name="Alfenas-Zerbini P."/>
            <person name="Ferreira M.A.S.V."/>
            <person name="Alfenas A.C."/>
        </authorList>
    </citation>
    <scope>NUCLEOTIDE SEQUENCE [LARGE SCALE GENOMIC DNA]</scope>
    <source>
        <strain evidence="2 3">IBSBF 435</strain>
    </source>
</reference>
<feature type="domain" description="Tlde1" evidence="1">
    <location>
        <begin position="2"/>
        <end position="123"/>
    </location>
</feature>
<name>A0A3N6V0I8_9GAMM</name>
<protein>
    <submittedName>
        <fullName evidence="2">DUF2778 domain-containing protein</fullName>
    </submittedName>
</protein>
<evidence type="ECO:0000259" key="1">
    <source>
        <dbReference type="Pfam" id="PF10908"/>
    </source>
</evidence>